<sequence length="65" mass="6764">MLGDSSNMRNPVTGADVTVAPRGAVLLADLPSPKRIPPLEAGTSLLVLILALSISRHPIIDDLPP</sequence>
<proteinExistence type="predicted"/>
<dbReference type="HOGENOM" id="CLU_2851298_0_0_1"/>
<dbReference type="GO" id="GO:0050660">
    <property type="term" value="F:flavin adenine dinucleotide binding"/>
    <property type="evidence" value="ECO:0007669"/>
    <property type="project" value="InterPro"/>
</dbReference>
<dbReference type="AlphaFoldDB" id="G2QID4"/>
<dbReference type="Proteomes" id="UP000007322">
    <property type="component" value="Chromosome 5"/>
</dbReference>
<dbReference type="GeneID" id="11511490"/>
<name>G2QID4_THET4</name>
<dbReference type="InterPro" id="IPR013698">
    <property type="entry name" value="Squalene_epoxidase"/>
</dbReference>
<dbReference type="VEuPathDB" id="FungiDB:MYCTH_2129400"/>
<gene>
    <name evidence="2" type="ORF">MYCTH_2129400</name>
</gene>
<evidence type="ECO:0000313" key="2">
    <source>
        <dbReference type="EMBL" id="AEO60308.1"/>
    </source>
</evidence>
<organism evidence="2 3">
    <name type="scientific">Thermothelomyces thermophilus (strain ATCC 42464 / BCRC 31852 / DSM 1799)</name>
    <name type="common">Sporotrichum thermophile</name>
    <dbReference type="NCBI Taxonomy" id="573729"/>
    <lineage>
        <taxon>Eukaryota</taxon>
        <taxon>Fungi</taxon>
        <taxon>Dikarya</taxon>
        <taxon>Ascomycota</taxon>
        <taxon>Pezizomycotina</taxon>
        <taxon>Sordariomycetes</taxon>
        <taxon>Sordariomycetidae</taxon>
        <taxon>Sordariales</taxon>
        <taxon>Chaetomiaceae</taxon>
        <taxon>Thermothelomyces</taxon>
    </lineage>
</organism>
<dbReference type="InParanoid" id="G2QID4"/>
<evidence type="ECO:0000259" key="1">
    <source>
        <dbReference type="Pfam" id="PF08491"/>
    </source>
</evidence>
<feature type="domain" description="Squalene epoxidase" evidence="1">
    <location>
        <begin position="1"/>
        <end position="34"/>
    </location>
</feature>
<evidence type="ECO:0000313" key="3">
    <source>
        <dbReference type="Proteomes" id="UP000007322"/>
    </source>
</evidence>
<dbReference type="KEGG" id="mtm:MYCTH_2129400"/>
<dbReference type="RefSeq" id="XP_003665553.1">
    <property type="nucleotide sequence ID" value="XM_003665505.1"/>
</dbReference>
<dbReference type="Pfam" id="PF08491">
    <property type="entry name" value="SE"/>
    <property type="match status" value="1"/>
</dbReference>
<protein>
    <recommendedName>
        <fullName evidence="1">Squalene epoxidase domain-containing protein</fullName>
    </recommendedName>
</protein>
<accession>G2QID4</accession>
<dbReference type="GO" id="GO:0016020">
    <property type="term" value="C:membrane"/>
    <property type="evidence" value="ECO:0007669"/>
    <property type="project" value="InterPro"/>
</dbReference>
<dbReference type="GO" id="GO:0004506">
    <property type="term" value="F:squalene monooxygenase activity"/>
    <property type="evidence" value="ECO:0007669"/>
    <property type="project" value="InterPro"/>
</dbReference>
<dbReference type="EMBL" id="CP003006">
    <property type="protein sequence ID" value="AEO60308.1"/>
    <property type="molecule type" value="Genomic_DNA"/>
</dbReference>
<keyword evidence="3" id="KW-1185">Reference proteome</keyword>
<reference evidence="2 3" key="1">
    <citation type="journal article" date="2011" name="Nat. Biotechnol.">
        <title>Comparative genomic analysis of the thermophilic biomass-degrading fungi Myceliophthora thermophila and Thielavia terrestris.</title>
        <authorList>
            <person name="Berka R.M."/>
            <person name="Grigoriev I.V."/>
            <person name="Otillar R."/>
            <person name="Salamov A."/>
            <person name="Grimwood J."/>
            <person name="Reid I."/>
            <person name="Ishmael N."/>
            <person name="John T."/>
            <person name="Darmond C."/>
            <person name="Moisan M.-C."/>
            <person name="Henrissat B."/>
            <person name="Coutinho P.M."/>
            <person name="Lombard V."/>
            <person name="Natvig D.O."/>
            <person name="Lindquist E."/>
            <person name="Schmutz J."/>
            <person name="Lucas S."/>
            <person name="Harris P."/>
            <person name="Powlowski J."/>
            <person name="Bellemare A."/>
            <person name="Taylor D."/>
            <person name="Butler G."/>
            <person name="de Vries R.P."/>
            <person name="Allijn I.E."/>
            <person name="van den Brink J."/>
            <person name="Ushinsky S."/>
            <person name="Storms R."/>
            <person name="Powell A.J."/>
            <person name="Paulsen I.T."/>
            <person name="Elbourne L.D.H."/>
            <person name="Baker S.E."/>
            <person name="Magnuson J."/>
            <person name="LaBoissiere S."/>
            <person name="Clutterbuck A.J."/>
            <person name="Martinez D."/>
            <person name="Wogulis M."/>
            <person name="de Leon A.L."/>
            <person name="Rey M.W."/>
            <person name="Tsang A."/>
        </authorList>
    </citation>
    <scope>NUCLEOTIDE SEQUENCE [LARGE SCALE GENOMIC DNA]</scope>
    <source>
        <strain evidence="3">ATCC 42464 / BCRC 31852 / DSM 1799</strain>
    </source>
</reference>